<evidence type="ECO:0000256" key="2">
    <source>
        <dbReference type="ARBA" id="ARBA00023125"/>
    </source>
</evidence>
<evidence type="ECO:0000313" key="7">
    <source>
        <dbReference type="Proteomes" id="UP000468581"/>
    </source>
</evidence>
<dbReference type="InterPro" id="IPR018062">
    <property type="entry name" value="HTH_AraC-typ_CS"/>
</dbReference>
<evidence type="ECO:0000256" key="1">
    <source>
        <dbReference type="ARBA" id="ARBA00023015"/>
    </source>
</evidence>
<dbReference type="Gene3D" id="1.10.10.60">
    <property type="entry name" value="Homeodomain-like"/>
    <property type="match status" value="2"/>
</dbReference>
<dbReference type="InterPro" id="IPR018060">
    <property type="entry name" value="HTH_AraC"/>
</dbReference>
<protein>
    <submittedName>
        <fullName evidence="6">Helix-turn-helix domain-containing protein</fullName>
    </submittedName>
</protein>
<dbReference type="InterPro" id="IPR020449">
    <property type="entry name" value="Tscrpt_reg_AraC-type_HTH"/>
</dbReference>
<dbReference type="Proteomes" id="UP000468581">
    <property type="component" value="Unassembled WGS sequence"/>
</dbReference>
<feature type="transmembrane region" description="Helical" evidence="4">
    <location>
        <begin position="215"/>
        <end position="239"/>
    </location>
</feature>
<dbReference type="PROSITE" id="PS01124">
    <property type="entry name" value="HTH_ARAC_FAMILY_2"/>
    <property type="match status" value="1"/>
</dbReference>
<organism evidence="6 7">
    <name type="scientific">Leptobacterium flavescens</name>
    <dbReference type="NCBI Taxonomy" id="472055"/>
    <lineage>
        <taxon>Bacteria</taxon>
        <taxon>Pseudomonadati</taxon>
        <taxon>Bacteroidota</taxon>
        <taxon>Flavobacteriia</taxon>
        <taxon>Flavobacteriales</taxon>
        <taxon>Flavobacteriaceae</taxon>
        <taxon>Leptobacterium</taxon>
    </lineage>
</organism>
<dbReference type="EMBL" id="JAABOO010000002">
    <property type="protein sequence ID" value="NER13581.1"/>
    <property type="molecule type" value="Genomic_DNA"/>
</dbReference>
<feature type="transmembrane region" description="Helical" evidence="4">
    <location>
        <begin position="32"/>
        <end position="50"/>
    </location>
</feature>
<dbReference type="Pfam" id="PF12833">
    <property type="entry name" value="HTH_18"/>
    <property type="match status" value="1"/>
</dbReference>
<proteinExistence type="predicted"/>
<name>A0A6P0UJN9_9FLAO</name>
<comment type="caution">
    <text evidence="6">The sequence shown here is derived from an EMBL/GenBank/DDBJ whole genome shotgun (WGS) entry which is preliminary data.</text>
</comment>
<dbReference type="PANTHER" id="PTHR43280">
    <property type="entry name" value="ARAC-FAMILY TRANSCRIPTIONAL REGULATOR"/>
    <property type="match status" value="1"/>
</dbReference>
<dbReference type="SMART" id="SM00342">
    <property type="entry name" value="HTH_ARAC"/>
    <property type="match status" value="1"/>
</dbReference>
<evidence type="ECO:0000256" key="4">
    <source>
        <dbReference type="SAM" id="Phobius"/>
    </source>
</evidence>
<dbReference type="PRINTS" id="PR00032">
    <property type="entry name" value="HTHARAC"/>
</dbReference>
<dbReference type="SUPFAM" id="SSF46689">
    <property type="entry name" value="Homeodomain-like"/>
    <property type="match status" value="1"/>
</dbReference>
<feature type="transmembrane region" description="Helical" evidence="4">
    <location>
        <begin position="99"/>
        <end position="117"/>
    </location>
</feature>
<dbReference type="GO" id="GO:0003700">
    <property type="term" value="F:DNA-binding transcription factor activity"/>
    <property type="evidence" value="ECO:0007669"/>
    <property type="project" value="InterPro"/>
</dbReference>
<feature type="transmembrane region" description="Helical" evidence="4">
    <location>
        <begin position="137"/>
        <end position="159"/>
    </location>
</feature>
<keyword evidence="1" id="KW-0805">Transcription regulation</keyword>
<dbReference type="RefSeq" id="WP_163606623.1">
    <property type="nucleotide sequence ID" value="NZ_JAABOO010000002.1"/>
</dbReference>
<evidence type="ECO:0000259" key="5">
    <source>
        <dbReference type="PROSITE" id="PS01124"/>
    </source>
</evidence>
<keyword evidence="4" id="KW-1133">Transmembrane helix</keyword>
<dbReference type="PROSITE" id="PS00041">
    <property type="entry name" value="HTH_ARAC_FAMILY_1"/>
    <property type="match status" value="1"/>
</dbReference>
<keyword evidence="4" id="KW-0812">Transmembrane</keyword>
<keyword evidence="4" id="KW-0472">Membrane</keyword>
<evidence type="ECO:0000313" key="6">
    <source>
        <dbReference type="EMBL" id="NER13581.1"/>
    </source>
</evidence>
<accession>A0A6P0UJN9</accession>
<keyword evidence="7" id="KW-1185">Reference proteome</keyword>
<dbReference type="GO" id="GO:0043565">
    <property type="term" value="F:sequence-specific DNA binding"/>
    <property type="evidence" value="ECO:0007669"/>
    <property type="project" value="InterPro"/>
</dbReference>
<sequence>MKDIWFIIFSIGIAQGLFLIISLLLLKEKRKLSIRLLLLLILCTILLLSREWLTLLIPLERVIFIFRTVETLPLLIGPLFWMYIVSIINPDFKITKKQLFHFLPFAFFLLLFLPFYLQSNEYKLQYLEEWDNNPLPLGFVILGWFKGLHALTYLIASWYCLRRYHKNNPERVKNRFNTGLLYKLIIFQVIFVSIIHFVLALEFNETPLPIEPDHVAALLVTFSFFIYAFAIVIFPQTVVPEDENELKKSRYQASSLQSEEKQEILEKLKKSLEEDKAYLNPNLTIGELSAEIGVNSNRLSQVINELLGKSFIQLINEYRINEVKENISNTSKTLYGIALDSGFNSKSAFNRSFKEVTGMTPSEYKKSLEK</sequence>
<reference evidence="6 7" key="1">
    <citation type="submission" date="2020-01" db="EMBL/GenBank/DDBJ databases">
        <title>Leptobacterium flavescens.</title>
        <authorList>
            <person name="Wang G."/>
        </authorList>
    </citation>
    <scope>NUCLEOTIDE SEQUENCE [LARGE SCALE GENOMIC DNA]</scope>
    <source>
        <strain evidence="6 7">KCTC 22160</strain>
    </source>
</reference>
<dbReference type="PANTHER" id="PTHR43280:SF29">
    <property type="entry name" value="ARAC-FAMILY TRANSCRIPTIONAL REGULATOR"/>
    <property type="match status" value="1"/>
</dbReference>
<feature type="transmembrane region" description="Helical" evidence="4">
    <location>
        <begin position="180"/>
        <end position="203"/>
    </location>
</feature>
<dbReference type="AlphaFoldDB" id="A0A6P0UJN9"/>
<keyword evidence="2" id="KW-0238">DNA-binding</keyword>
<keyword evidence="3" id="KW-0804">Transcription</keyword>
<feature type="domain" description="HTH araC/xylS-type" evidence="5">
    <location>
        <begin position="262"/>
        <end position="367"/>
    </location>
</feature>
<feature type="transmembrane region" description="Helical" evidence="4">
    <location>
        <begin position="62"/>
        <end position="87"/>
    </location>
</feature>
<gene>
    <name evidence="6" type="ORF">GWK08_09045</name>
</gene>
<feature type="transmembrane region" description="Helical" evidence="4">
    <location>
        <begin position="6"/>
        <end position="25"/>
    </location>
</feature>
<dbReference type="InterPro" id="IPR009057">
    <property type="entry name" value="Homeodomain-like_sf"/>
</dbReference>
<evidence type="ECO:0000256" key="3">
    <source>
        <dbReference type="ARBA" id="ARBA00023163"/>
    </source>
</evidence>